<protein>
    <submittedName>
        <fullName evidence="2">Uncharacterized protein</fullName>
    </submittedName>
</protein>
<reference evidence="2 3" key="1">
    <citation type="submission" date="2019-06" db="EMBL/GenBank/DDBJ databases">
        <title>Draft genomes of female and male turbot (Scophthalmus maximus).</title>
        <authorList>
            <person name="Xu H."/>
            <person name="Xu X.-W."/>
            <person name="Shao C."/>
            <person name="Chen S."/>
        </authorList>
    </citation>
    <scope>NUCLEOTIDE SEQUENCE [LARGE SCALE GENOMIC DNA]</scope>
    <source>
        <strain evidence="2">Ysfricsl-2016a</strain>
        <tissue evidence="2">Blood</tissue>
    </source>
</reference>
<feature type="region of interest" description="Disordered" evidence="1">
    <location>
        <begin position="1"/>
        <end position="20"/>
    </location>
</feature>
<dbReference type="Proteomes" id="UP000438429">
    <property type="component" value="Unassembled WGS sequence"/>
</dbReference>
<feature type="region of interest" description="Disordered" evidence="1">
    <location>
        <begin position="70"/>
        <end position="94"/>
    </location>
</feature>
<sequence length="170" mass="19613">MQTEFTKGKRSVPCSSGLKDPDAPGQLISLTWLRCVSPADRKPPHRPAGDLTKPFPRSFDFFIRLLRHRSDRERRGDSKRTSGSTDRTMQRSGPVNGKNKRVVVVFLLTRQTSLKNLTILHLFFTCKSKTVSQQFNVDVLLIDWVLRHIRHGRFVDNVTPSRRKRRFTVA</sequence>
<evidence type="ECO:0000256" key="1">
    <source>
        <dbReference type="SAM" id="MobiDB-lite"/>
    </source>
</evidence>
<dbReference type="AlphaFoldDB" id="A0A6A4RMU7"/>
<feature type="compositionally biased region" description="Basic and acidic residues" evidence="1">
    <location>
        <begin position="70"/>
        <end position="80"/>
    </location>
</feature>
<feature type="compositionally biased region" description="Polar residues" evidence="1">
    <location>
        <begin position="81"/>
        <end position="93"/>
    </location>
</feature>
<comment type="caution">
    <text evidence="2">The sequence shown here is derived from an EMBL/GenBank/DDBJ whole genome shotgun (WGS) entry which is preliminary data.</text>
</comment>
<evidence type="ECO:0000313" key="3">
    <source>
        <dbReference type="Proteomes" id="UP000438429"/>
    </source>
</evidence>
<accession>A0A6A4RMU7</accession>
<evidence type="ECO:0000313" key="2">
    <source>
        <dbReference type="EMBL" id="KAF0021619.1"/>
    </source>
</evidence>
<dbReference type="EMBL" id="VEVO01003970">
    <property type="protein sequence ID" value="KAF0021619.1"/>
    <property type="molecule type" value="Genomic_DNA"/>
</dbReference>
<name>A0A6A4RMU7_SCOMX</name>
<gene>
    <name evidence="2" type="ORF">F2P81_026128</name>
</gene>
<organism evidence="2 3">
    <name type="scientific">Scophthalmus maximus</name>
    <name type="common">Turbot</name>
    <name type="synonym">Psetta maxima</name>
    <dbReference type="NCBI Taxonomy" id="52904"/>
    <lineage>
        <taxon>Eukaryota</taxon>
        <taxon>Metazoa</taxon>
        <taxon>Chordata</taxon>
        <taxon>Craniata</taxon>
        <taxon>Vertebrata</taxon>
        <taxon>Euteleostomi</taxon>
        <taxon>Actinopterygii</taxon>
        <taxon>Neopterygii</taxon>
        <taxon>Teleostei</taxon>
        <taxon>Neoteleostei</taxon>
        <taxon>Acanthomorphata</taxon>
        <taxon>Carangaria</taxon>
        <taxon>Pleuronectiformes</taxon>
        <taxon>Pleuronectoidei</taxon>
        <taxon>Scophthalmidae</taxon>
        <taxon>Scophthalmus</taxon>
    </lineage>
</organism>
<proteinExistence type="predicted"/>